<dbReference type="PANTHER" id="PTHR43046">
    <property type="entry name" value="GDP-MANNOSE MANNOSYL HYDROLASE"/>
    <property type="match status" value="1"/>
</dbReference>
<dbReference type="InterPro" id="IPR015797">
    <property type="entry name" value="NUDIX_hydrolase-like_dom_sf"/>
</dbReference>
<evidence type="ECO:0000256" key="2">
    <source>
        <dbReference type="ARBA" id="ARBA00022801"/>
    </source>
</evidence>
<evidence type="ECO:0000259" key="3">
    <source>
        <dbReference type="PROSITE" id="PS51462"/>
    </source>
</evidence>
<dbReference type="Pfam" id="PF00293">
    <property type="entry name" value="NUDIX"/>
    <property type="match status" value="1"/>
</dbReference>
<organism evidence="4">
    <name type="scientific">marine sediment metagenome</name>
    <dbReference type="NCBI Taxonomy" id="412755"/>
    <lineage>
        <taxon>unclassified sequences</taxon>
        <taxon>metagenomes</taxon>
        <taxon>ecological metagenomes</taxon>
    </lineage>
</organism>
<dbReference type="SUPFAM" id="SSF55811">
    <property type="entry name" value="Nudix"/>
    <property type="match status" value="1"/>
</dbReference>
<gene>
    <name evidence="4" type="ORF">S01H1_75451</name>
</gene>
<comment type="caution">
    <text evidence="4">The sequence shown here is derived from an EMBL/GenBank/DDBJ whole genome shotgun (WGS) entry which is preliminary data.</text>
</comment>
<evidence type="ECO:0000256" key="1">
    <source>
        <dbReference type="ARBA" id="ARBA00001946"/>
    </source>
</evidence>
<dbReference type="PANTHER" id="PTHR43046:SF16">
    <property type="entry name" value="ADP-RIBOSE PYROPHOSPHATASE YJHB-RELATED"/>
    <property type="match status" value="1"/>
</dbReference>
<dbReference type="AlphaFoldDB" id="X0Y0Z6"/>
<sequence>MTRHFTATGFVVQGDRTLLHWHQRLQQWMPPGGHIEPHEDPVQAVLREIREETGVTADVIPSIPALPFAYPGQVQPPYTILLEDSLEP</sequence>
<feature type="non-terminal residue" evidence="4">
    <location>
        <position position="88"/>
    </location>
</feature>
<dbReference type="InterPro" id="IPR000086">
    <property type="entry name" value="NUDIX_hydrolase_dom"/>
</dbReference>
<dbReference type="InterPro" id="IPR020476">
    <property type="entry name" value="Nudix_hydrolase"/>
</dbReference>
<reference evidence="4" key="1">
    <citation type="journal article" date="2014" name="Front. Microbiol.">
        <title>High frequency of phylogenetically diverse reductive dehalogenase-homologous genes in deep subseafloor sedimentary metagenomes.</title>
        <authorList>
            <person name="Kawai M."/>
            <person name="Futagami T."/>
            <person name="Toyoda A."/>
            <person name="Takaki Y."/>
            <person name="Nishi S."/>
            <person name="Hori S."/>
            <person name="Arai W."/>
            <person name="Tsubouchi T."/>
            <person name="Morono Y."/>
            <person name="Uchiyama I."/>
            <person name="Ito T."/>
            <person name="Fujiyama A."/>
            <person name="Inagaki F."/>
            <person name="Takami H."/>
        </authorList>
    </citation>
    <scope>NUCLEOTIDE SEQUENCE</scope>
    <source>
        <strain evidence="4">Expedition CK06-06</strain>
    </source>
</reference>
<comment type="cofactor">
    <cofactor evidence="1">
        <name>Mg(2+)</name>
        <dbReference type="ChEBI" id="CHEBI:18420"/>
    </cofactor>
</comment>
<dbReference type="Gene3D" id="3.90.79.10">
    <property type="entry name" value="Nucleoside Triphosphate Pyrophosphohydrolase"/>
    <property type="match status" value="1"/>
</dbReference>
<dbReference type="EMBL" id="BARS01050554">
    <property type="protein sequence ID" value="GAG49474.1"/>
    <property type="molecule type" value="Genomic_DNA"/>
</dbReference>
<dbReference type="GO" id="GO:0016787">
    <property type="term" value="F:hydrolase activity"/>
    <property type="evidence" value="ECO:0007669"/>
    <property type="project" value="UniProtKB-KW"/>
</dbReference>
<dbReference type="PRINTS" id="PR00502">
    <property type="entry name" value="NUDIXFAMILY"/>
</dbReference>
<protein>
    <recommendedName>
        <fullName evidence="3">Nudix hydrolase domain-containing protein</fullName>
    </recommendedName>
</protein>
<accession>X0Y0Z6</accession>
<dbReference type="PROSITE" id="PS00893">
    <property type="entry name" value="NUDIX_BOX"/>
    <property type="match status" value="1"/>
</dbReference>
<keyword evidence="2" id="KW-0378">Hydrolase</keyword>
<evidence type="ECO:0000313" key="4">
    <source>
        <dbReference type="EMBL" id="GAG49474.1"/>
    </source>
</evidence>
<name>X0Y0Z6_9ZZZZ</name>
<proteinExistence type="predicted"/>
<dbReference type="PROSITE" id="PS51462">
    <property type="entry name" value="NUDIX"/>
    <property type="match status" value="1"/>
</dbReference>
<feature type="domain" description="Nudix hydrolase" evidence="3">
    <location>
        <begin position="2"/>
        <end position="88"/>
    </location>
</feature>
<dbReference type="InterPro" id="IPR020084">
    <property type="entry name" value="NUDIX_hydrolase_CS"/>
</dbReference>